<dbReference type="InterPro" id="IPR011010">
    <property type="entry name" value="DNA_brk_join_enz"/>
</dbReference>
<keyword evidence="8" id="KW-1185">Reference proteome</keyword>
<evidence type="ECO:0000313" key="8">
    <source>
        <dbReference type="Proteomes" id="UP000291106"/>
    </source>
</evidence>
<dbReference type="InterPro" id="IPR044068">
    <property type="entry name" value="CB"/>
</dbReference>
<accession>A0A411PMB4</accession>
<dbReference type="InterPro" id="IPR050090">
    <property type="entry name" value="Tyrosine_recombinase_XerCD"/>
</dbReference>
<evidence type="ECO:0008006" key="9">
    <source>
        <dbReference type="Google" id="ProtNLM"/>
    </source>
</evidence>
<dbReference type="GO" id="GO:0003677">
    <property type="term" value="F:DNA binding"/>
    <property type="evidence" value="ECO:0007669"/>
    <property type="project" value="UniProtKB-UniRule"/>
</dbReference>
<dbReference type="EMBL" id="CP036200">
    <property type="protein sequence ID" value="QBF84645.1"/>
    <property type="molecule type" value="Genomic_DNA"/>
</dbReference>
<evidence type="ECO:0000256" key="4">
    <source>
        <dbReference type="PROSITE-ProRule" id="PRU01248"/>
    </source>
</evidence>
<proteinExistence type="predicted"/>
<dbReference type="PROSITE" id="PS51898">
    <property type="entry name" value="TYR_RECOMBINASE"/>
    <property type="match status" value="1"/>
</dbReference>
<dbReference type="InterPro" id="IPR010998">
    <property type="entry name" value="Integrase_recombinase_N"/>
</dbReference>
<keyword evidence="3" id="KW-0233">DNA recombination</keyword>
<dbReference type="InterPro" id="IPR013762">
    <property type="entry name" value="Integrase-like_cat_sf"/>
</dbReference>
<dbReference type="Gene3D" id="1.10.150.130">
    <property type="match status" value="1"/>
</dbReference>
<dbReference type="GO" id="GO:0006310">
    <property type="term" value="P:DNA recombination"/>
    <property type="evidence" value="ECO:0007669"/>
    <property type="project" value="UniProtKB-KW"/>
</dbReference>
<dbReference type="SUPFAM" id="SSF56349">
    <property type="entry name" value="DNA breaking-rejoining enzymes"/>
    <property type="match status" value="1"/>
</dbReference>
<dbReference type="RefSeq" id="WP_130602961.1">
    <property type="nucleotide sequence ID" value="NZ_CP036200.1"/>
</dbReference>
<dbReference type="KEGG" id="smai:EXU30_19675"/>
<evidence type="ECO:0000256" key="2">
    <source>
        <dbReference type="ARBA" id="ARBA00023125"/>
    </source>
</evidence>
<dbReference type="PANTHER" id="PTHR30349">
    <property type="entry name" value="PHAGE INTEGRASE-RELATED"/>
    <property type="match status" value="1"/>
</dbReference>
<evidence type="ECO:0000259" key="6">
    <source>
        <dbReference type="PROSITE" id="PS51900"/>
    </source>
</evidence>
<feature type="domain" description="Core-binding (CB)" evidence="6">
    <location>
        <begin position="54"/>
        <end position="128"/>
    </location>
</feature>
<dbReference type="Proteomes" id="UP000291106">
    <property type="component" value="Chromosome"/>
</dbReference>
<evidence type="ECO:0000256" key="1">
    <source>
        <dbReference type="ARBA" id="ARBA00022908"/>
    </source>
</evidence>
<reference evidence="7 8" key="1">
    <citation type="submission" date="2019-02" db="EMBL/GenBank/DDBJ databases">
        <title>Shewanella sp. D4-2 isolated from Dokdo Island.</title>
        <authorList>
            <person name="Baek K."/>
        </authorList>
    </citation>
    <scope>NUCLEOTIDE SEQUENCE [LARGE SCALE GENOMIC DNA]</scope>
    <source>
        <strain evidence="7 8">D4-2</strain>
    </source>
</reference>
<evidence type="ECO:0000313" key="7">
    <source>
        <dbReference type="EMBL" id="QBF84645.1"/>
    </source>
</evidence>
<dbReference type="Pfam" id="PF00589">
    <property type="entry name" value="Phage_integrase"/>
    <property type="match status" value="1"/>
</dbReference>
<organism evidence="7 8">
    <name type="scientific">Shewanella maritima</name>
    <dbReference type="NCBI Taxonomy" id="2520507"/>
    <lineage>
        <taxon>Bacteria</taxon>
        <taxon>Pseudomonadati</taxon>
        <taxon>Pseudomonadota</taxon>
        <taxon>Gammaproteobacteria</taxon>
        <taxon>Alteromonadales</taxon>
        <taxon>Shewanellaceae</taxon>
        <taxon>Shewanella</taxon>
    </lineage>
</organism>
<evidence type="ECO:0000256" key="3">
    <source>
        <dbReference type="ARBA" id="ARBA00023172"/>
    </source>
</evidence>
<protein>
    <recommendedName>
        <fullName evidence="9">Site-specific integrase</fullName>
    </recommendedName>
</protein>
<dbReference type="PROSITE" id="PS51900">
    <property type="entry name" value="CB"/>
    <property type="match status" value="1"/>
</dbReference>
<keyword evidence="2 4" id="KW-0238">DNA-binding</keyword>
<keyword evidence="1" id="KW-0229">DNA integration</keyword>
<dbReference type="OrthoDB" id="9795573at2"/>
<dbReference type="InterPro" id="IPR002104">
    <property type="entry name" value="Integrase_catalytic"/>
</dbReference>
<gene>
    <name evidence="7" type="ORF">EXU30_19675</name>
</gene>
<dbReference type="CDD" id="cd00796">
    <property type="entry name" value="INT_Rci_Hp1_C"/>
    <property type="match status" value="1"/>
</dbReference>
<dbReference type="AlphaFoldDB" id="A0A411PMB4"/>
<feature type="domain" description="Tyr recombinase" evidence="5">
    <location>
        <begin position="151"/>
        <end position="319"/>
    </location>
</feature>
<dbReference type="GO" id="GO:0015074">
    <property type="term" value="P:DNA integration"/>
    <property type="evidence" value="ECO:0007669"/>
    <property type="project" value="UniProtKB-KW"/>
</dbReference>
<dbReference type="PANTHER" id="PTHR30349:SF94">
    <property type="entry name" value="INTEGRASE_RECOMBINASE HI_1414-RELATED"/>
    <property type="match status" value="1"/>
</dbReference>
<name>A0A411PMB4_9GAMM</name>
<sequence>MATIKALPSGNYRAQVRLSGHKPTSKTFSTHDEALAWANQLEQQLRSEVKPVDVSVSSIGTILLNELKASTKDKYQYRLKPLVQYFGSRPLDVFTTQDLNQYIKYRAVSNGTVRAELQYLSRCMKYARAQGMISRELDIFKDYKLPKASKPRDRVLTEKEYNRILMDISPKVMPIVVILWETGMRRSEVLSITRDCINWDDKTLHLADTKNGEARDVPLSTKAVQVLNGVIQELNRLGYTRQHLFDLTAYSVSQAFRRSCDRLGIKGAVLHSLRHTACTRYAKKGLSIPQLQAVSGHKDYRSLQRYTHVQAKDVARILG</sequence>
<dbReference type="Gene3D" id="1.10.443.10">
    <property type="entry name" value="Intergrase catalytic core"/>
    <property type="match status" value="1"/>
</dbReference>
<evidence type="ECO:0000259" key="5">
    <source>
        <dbReference type="PROSITE" id="PS51898"/>
    </source>
</evidence>